<dbReference type="PROSITE" id="PS52009">
    <property type="entry name" value="GH84"/>
    <property type="match status" value="1"/>
</dbReference>
<dbReference type="Proteomes" id="UP001165565">
    <property type="component" value="Unassembled WGS sequence"/>
</dbReference>
<reference evidence="5" key="1">
    <citation type="submission" date="2022-06" db="EMBL/GenBank/DDBJ databases">
        <title>Sphingomonas sp. nov. isolated from rhizosphere soil of tomato.</title>
        <authorList>
            <person name="Dong H."/>
            <person name="Gao R."/>
        </authorList>
    </citation>
    <scope>NUCLEOTIDE SEQUENCE</scope>
    <source>
        <strain evidence="5">MMSM24</strain>
    </source>
</reference>
<evidence type="ECO:0000256" key="3">
    <source>
        <dbReference type="PROSITE-ProRule" id="PRU01353"/>
    </source>
</evidence>
<keyword evidence="2 3" id="KW-0326">Glycosidase</keyword>
<dbReference type="EMBL" id="JANFAV010000001">
    <property type="protein sequence ID" value="MCW6533161.1"/>
    <property type="molecule type" value="Genomic_DNA"/>
</dbReference>
<comment type="similarity">
    <text evidence="3">Belongs to the glycosyl hydrolase 84 family.</text>
</comment>
<dbReference type="InterPro" id="IPR051822">
    <property type="entry name" value="Glycosyl_Hydrolase_84"/>
</dbReference>
<dbReference type="InterPro" id="IPR017853">
    <property type="entry name" value="GH"/>
</dbReference>
<dbReference type="Pfam" id="PF07555">
    <property type="entry name" value="NAGidase"/>
    <property type="match status" value="1"/>
</dbReference>
<evidence type="ECO:0000313" key="6">
    <source>
        <dbReference type="Proteomes" id="UP001165565"/>
    </source>
</evidence>
<feature type="active site" description="Proton donor" evidence="3">
    <location>
        <position position="118"/>
    </location>
</feature>
<accession>A0AA41Z5U6</accession>
<dbReference type="Gene3D" id="3.20.20.80">
    <property type="entry name" value="Glycosidases"/>
    <property type="match status" value="1"/>
</dbReference>
<keyword evidence="1 3" id="KW-0378">Hydrolase</keyword>
<dbReference type="PANTHER" id="PTHR13170">
    <property type="entry name" value="O-GLCNACASE"/>
    <property type="match status" value="1"/>
</dbReference>
<dbReference type="GO" id="GO:0015929">
    <property type="term" value="F:hexosaminidase activity"/>
    <property type="evidence" value="ECO:0007669"/>
    <property type="project" value="UniProtKB-ARBA"/>
</dbReference>
<feature type="domain" description="GH84" evidence="4">
    <location>
        <begin position="3"/>
        <end position="275"/>
    </location>
</feature>
<dbReference type="InterPro" id="IPR011496">
    <property type="entry name" value="O-GlcNAcase_cat"/>
</dbReference>
<dbReference type="GO" id="GO:1901135">
    <property type="term" value="P:carbohydrate derivative metabolic process"/>
    <property type="evidence" value="ECO:0007669"/>
    <property type="project" value="UniProtKB-ARBA"/>
</dbReference>
<comment type="caution">
    <text evidence="5">The sequence shown here is derived from an EMBL/GenBank/DDBJ whole genome shotgun (WGS) entry which is preliminary data.</text>
</comment>
<gene>
    <name evidence="5" type="ORF">NEE01_00030</name>
</gene>
<organism evidence="5 6">
    <name type="scientific">Sphingomonas lycopersici</name>
    <dbReference type="NCBI Taxonomy" id="2951807"/>
    <lineage>
        <taxon>Bacteria</taxon>
        <taxon>Pseudomonadati</taxon>
        <taxon>Pseudomonadota</taxon>
        <taxon>Alphaproteobacteria</taxon>
        <taxon>Sphingomonadales</taxon>
        <taxon>Sphingomonadaceae</taxon>
        <taxon>Sphingomonas</taxon>
    </lineage>
</organism>
<protein>
    <submittedName>
        <fullName evidence="5">Protein O-GlcNAcase</fullName>
    </submittedName>
</protein>
<keyword evidence="6" id="KW-1185">Reference proteome</keyword>
<proteinExistence type="inferred from homology"/>
<evidence type="ECO:0000259" key="4">
    <source>
        <dbReference type="PROSITE" id="PS52009"/>
    </source>
</evidence>
<dbReference type="PANTHER" id="PTHR13170:SF16">
    <property type="entry name" value="PROTEIN O-GLCNACASE"/>
    <property type="match status" value="1"/>
</dbReference>
<sequence>MTVELGVIEGRFGTPWPWEERSEVMRTLAGAGYRFYHYGPKGDAHLRRTWREPHPPAQTAALAAFAGDCRDAGVRFGIALTPMGATHPFDDAARGQLIARLAAFDAIGIDDLAILFDDLRGDLPDLARQQAELVDFCSQHTRATRLYFCPSYYSYDPVLDRVFGRRPEGYLAELGRLLDPEVRIYWTGEEVFSPEIGVAHLREVEAELGRKVCLWDNYPVNDGSRMSRFLHLRGFTGRPPAIAGHLTGHAINPAIQPRLSCIPALTLAANYAQGDGYSYGRAFDTAARALLGDELAAMVRDDLLALQDTGWERLGARREALRARYADIDQPAAREIVDWLDGRHIMTDDEVKTQ</sequence>
<dbReference type="SUPFAM" id="SSF51445">
    <property type="entry name" value="(Trans)glycosidases"/>
    <property type="match status" value="1"/>
</dbReference>
<dbReference type="RefSeq" id="WP_265267210.1">
    <property type="nucleotide sequence ID" value="NZ_JANFAV010000001.1"/>
</dbReference>
<evidence type="ECO:0000256" key="2">
    <source>
        <dbReference type="ARBA" id="ARBA00023295"/>
    </source>
</evidence>
<evidence type="ECO:0000256" key="1">
    <source>
        <dbReference type="ARBA" id="ARBA00022801"/>
    </source>
</evidence>
<evidence type="ECO:0000313" key="5">
    <source>
        <dbReference type="EMBL" id="MCW6533161.1"/>
    </source>
</evidence>
<name>A0AA41Z5U6_9SPHN</name>
<dbReference type="AlphaFoldDB" id="A0AA41Z5U6"/>